<accession>A0ABS9Z9E6</accession>
<organism evidence="2 3">
    <name type="scientific">Candidatus Rhodoblastus alkanivorans</name>
    <dbReference type="NCBI Taxonomy" id="2954117"/>
    <lineage>
        <taxon>Bacteria</taxon>
        <taxon>Pseudomonadati</taxon>
        <taxon>Pseudomonadota</taxon>
        <taxon>Alphaproteobacteria</taxon>
        <taxon>Hyphomicrobiales</taxon>
        <taxon>Rhodoblastaceae</taxon>
        <taxon>Rhodoblastus</taxon>
    </lineage>
</organism>
<evidence type="ECO:0000313" key="2">
    <source>
        <dbReference type="EMBL" id="MCI4683970.1"/>
    </source>
</evidence>
<dbReference type="Proteomes" id="UP001139104">
    <property type="component" value="Unassembled WGS sequence"/>
</dbReference>
<dbReference type="EMBL" id="JAIVFP010000001">
    <property type="protein sequence ID" value="MCI4683970.1"/>
    <property type="molecule type" value="Genomic_DNA"/>
</dbReference>
<dbReference type="RefSeq" id="WP_243067886.1">
    <property type="nucleotide sequence ID" value="NZ_JAIVFK010000054.1"/>
</dbReference>
<evidence type="ECO:0000256" key="1">
    <source>
        <dbReference type="SAM" id="MobiDB-lite"/>
    </source>
</evidence>
<reference evidence="2" key="1">
    <citation type="journal article" date="2022" name="ISME J.">
        <title>Identification of active gaseous-alkane degraders at natural gas seeps.</title>
        <authorList>
            <person name="Farhan Ul Haque M."/>
            <person name="Hernandez M."/>
            <person name="Crombie A.T."/>
            <person name="Murrell J.C."/>
        </authorList>
    </citation>
    <scope>NUCLEOTIDE SEQUENCE</scope>
    <source>
        <strain evidence="2">PC2</strain>
    </source>
</reference>
<feature type="region of interest" description="Disordered" evidence="1">
    <location>
        <begin position="104"/>
        <end position="142"/>
    </location>
</feature>
<sequence>MLRLMNVLAIVVLIGSAVYAYSIKYATLYQVEKVARLKRELQAEKNGLAMARAEWAHVAAPVRIEALADQYLGGQVMQLSQIASLASLPDRGPSTDEIGAELKQLGLGSPVTTPGAAGATATPATVPAQTGPGASASSRTGR</sequence>
<protein>
    <recommendedName>
        <fullName evidence="4">Cell division protein FtsL</fullName>
    </recommendedName>
</protein>
<name>A0ABS9Z9E6_9HYPH</name>
<evidence type="ECO:0008006" key="4">
    <source>
        <dbReference type="Google" id="ProtNLM"/>
    </source>
</evidence>
<comment type="caution">
    <text evidence="2">The sequence shown here is derived from an EMBL/GenBank/DDBJ whole genome shotgun (WGS) entry which is preliminary data.</text>
</comment>
<feature type="compositionally biased region" description="Low complexity" evidence="1">
    <location>
        <begin position="110"/>
        <end position="134"/>
    </location>
</feature>
<gene>
    <name evidence="2" type="ORF">K2U94_14585</name>
</gene>
<keyword evidence="3" id="KW-1185">Reference proteome</keyword>
<proteinExistence type="predicted"/>
<evidence type="ECO:0000313" key="3">
    <source>
        <dbReference type="Proteomes" id="UP001139104"/>
    </source>
</evidence>